<proteinExistence type="predicted"/>
<gene>
    <name evidence="1" type="ORF">GSTUAT00008696001</name>
</gene>
<name>A0A292PKT7_9PEZI</name>
<dbReference type="EMBL" id="LN891232">
    <property type="protein sequence ID" value="CUS07218.1"/>
    <property type="molecule type" value="Genomic_DNA"/>
</dbReference>
<dbReference type="InterPro" id="IPR052980">
    <property type="entry name" value="Crinkler_effector"/>
</dbReference>
<evidence type="ECO:0000313" key="1">
    <source>
        <dbReference type="EMBL" id="CUS07218.1"/>
    </source>
</evidence>
<reference evidence="1" key="1">
    <citation type="submission" date="2015-10" db="EMBL/GenBank/DDBJ databases">
        <authorList>
            <person name="Regsiter A."/>
            <person name="william w."/>
        </authorList>
    </citation>
    <scope>NUCLEOTIDE SEQUENCE</scope>
    <source>
        <strain evidence="1">Montdore</strain>
    </source>
</reference>
<sequence length="560" mass="64101">MEDLYTELWGRKVELVHDFGVRVPQPKENLAPGYAVSLSEALGTGLPVLRFEQNFLHCNFQVLRVETLLPCGWNMILVRPEFRNLEHLCSQVWWEKWSACPGSTKWGAKLDIAIVAQPGTGKSYFLSYLLARRLAMGEPTVYREDDQKCYLFDEYTAGKEVNAEYLFRLPASEKERLWILTDDSITNRGWERQGNTWFIVFIARPAQMVLSESWRSNRNARIRYMTNWTWEEVFAAFHMGHGKPPSASEAERLYSIFAGFGPIARTCLQAISVSSEAHFLPDTKAYLRAIQDDINKFIQDGGCDEMDDLKLQAASAKLTIMQPLDEGYSGRLEIATKWIGFCIFERAREASQLNFYRLYQNLSRQRPLRTAAGWIFEGYCHDWFRKGGKFIAREIVGKEGTIVDFQFELLETECLSDHYFTDAQDLDRRVRASSGRGIQSAVLGKYFLPCGRNFESIDGLTFFRSDTLLLFQITIATTHEIKAHGIRVLLQSLPRTIKIIVLVFVIPSDRAKDYLKVQKVPSASELMEGGGGLEIRQFSLIFYDSAMRAMMGQMGKEAVR</sequence>
<accession>A0A292PKT7</accession>
<dbReference type="AlphaFoldDB" id="A0A292PKT7"/>
<keyword evidence="2" id="KW-1185">Reference proteome</keyword>
<protein>
    <submittedName>
        <fullName evidence="1">Uncharacterized protein</fullName>
    </submittedName>
</protein>
<dbReference type="PANTHER" id="PTHR33129">
    <property type="entry name" value="PROTEIN KINASE DOMAIN-CONTAINING PROTEIN-RELATED"/>
    <property type="match status" value="1"/>
</dbReference>
<dbReference type="PANTHER" id="PTHR33129:SF1">
    <property type="entry name" value="ATP-BINDING PROTEIN"/>
    <property type="match status" value="1"/>
</dbReference>
<organism evidence="1 2">
    <name type="scientific">Tuber aestivum</name>
    <name type="common">summer truffle</name>
    <dbReference type="NCBI Taxonomy" id="59557"/>
    <lineage>
        <taxon>Eukaryota</taxon>
        <taxon>Fungi</taxon>
        <taxon>Dikarya</taxon>
        <taxon>Ascomycota</taxon>
        <taxon>Pezizomycotina</taxon>
        <taxon>Pezizomycetes</taxon>
        <taxon>Pezizales</taxon>
        <taxon>Tuberaceae</taxon>
        <taxon>Tuber</taxon>
    </lineage>
</organism>
<dbReference type="Proteomes" id="UP001412239">
    <property type="component" value="Unassembled WGS sequence"/>
</dbReference>
<evidence type="ECO:0000313" key="2">
    <source>
        <dbReference type="Proteomes" id="UP001412239"/>
    </source>
</evidence>